<dbReference type="PRINTS" id="PR00723">
    <property type="entry name" value="SUBTILISIN"/>
</dbReference>
<dbReference type="InterPro" id="IPR010259">
    <property type="entry name" value="S8pro/Inhibitor_I9"/>
</dbReference>
<dbReference type="Pfam" id="PF05922">
    <property type="entry name" value="Inhibitor_I9"/>
    <property type="match status" value="1"/>
</dbReference>
<accession>A0A1U8AT93</accession>
<comment type="subcellular location">
    <subcellularLocation>
        <location evidence="1">Secreted</location>
    </subcellularLocation>
</comment>
<evidence type="ECO:0000256" key="3">
    <source>
        <dbReference type="ARBA" id="ARBA00022525"/>
    </source>
</evidence>
<feature type="active site" description="Charge relay system" evidence="9 11">
    <location>
        <position position="570"/>
    </location>
</feature>
<evidence type="ECO:0000256" key="8">
    <source>
        <dbReference type="ARBA" id="ARBA00023180"/>
    </source>
</evidence>
<dbReference type="Gene3D" id="2.60.40.2310">
    <property type="match status" value="1"/>
</dbReference>
<evidence type="ECO:0000256" key="10">
    <source>
        <dbReference type="PROSITE-ProRule" id="PRU00087"/>
    </source>
</evidence>
<dbReference type="InterPro" id="IPR017868">
    <property type="entry name" value="Filamin/ABP280_repeat-like"/>
</dbReference>
<reference evidence="18" key="1">
    <citation type="submission" date="2025-08" db="UniProtKB">
        <authorList>
            <consortium name="RefSeq"/>
        </authorList>
    </citation>
    <scope>IDENTIFICATION</scope>
</reference>
<evidence type="ECO:0000259" key="15">
    <source>
        <dbReference type="Pfam" id="PF05922"/>
    </source>
</evidence>
<evidence type="ECO:0000313" key="18">
    <source>
        <dbReference type="RefSeq" id="XP_010269647.1"/>
    </source>
</evidence>
<dbReference type="FunFam" id="3.30.70.80:FF:000003">
    <property type="entry name" value="Subtilisin-like protease SBT1.9"/>
    <property type="match status" value="1"/>
</dbReference>
<feature type="chain" id="PRO_5010544483" evidence="12">
    <location>
        <begin position="20"/>
        <end position="800"/>
    </location>
</feature>
<evidence type="ECO:0000256" key="2">
    <source>
        <dbReference type="ARBA" id="ARBA00011073"/>
    </source>
</evidence>
<dbReference type="GO" id="GO:0048731">
    <property type="term" value="P:system development"/>
    <property type="evidence" value="ECO:0007669"/>
    <property type="project" value="UniProtKB-ARBA"/>
</dbReference>
<dbReference type="eggNOG" id="ENOG502QVEY">
    <property type="taxonomic scope" value="Eukaryota"/>
</dbReference>
<dbReference type="InterPro" id="IPR041469">
    <property type="entry name" value="Subtilisin-like_FN3"/>
</dbReference>
<keyword evidence="8" id="KW-0325">Glycoprotein</keyword>
<dbReference type="AlphaFoldDB" id="A0A1U8AT93"/>
<evidence type="ECO:0000256" key="11">
    <source>
        <dbReference type="PROSITE-ProRule" id="PRU01240"/>
    </source>
</evidence>
<dbReference type="InterPro" id="IPR023828">
    <property type="entry name" value="Peptidase_S8_Ser-AS"/>
</dbReference>
<dbReference type="InterPro" id="IPR034197">
    <property type="entry name" value="Peptidases_S8_3"/>
</dbReference>
<proteinExistence type="inferred from homology"/>
<evidence type="ECO:0000259" key="16">
    <source>
        <dbReference type="Pfam" id="PF17766"/>
    </source>
</evidence>
<evidence type="ECO:0000256" key="1">
    <source>
        <dbReference type="ARBA" id="ARBA00004613"/>
    </source>
</evidence>
<evidence type="ECO:0000256" key="7">
    <source>
        <dbReference type="ARBA" id="ARBA00022825"/>
    </source>
</evidence>
<keyword evidence="3" id="KW-0964">Secreted</keyword>
<evidence type="ECO:0000256" key="6">
    <source>
        <dbReference type="ARBA" id="ARBA00022801"/>
    </source>
</evidence>
<organism evidence="17 18">
    <name type="scientific">Nelumbo nucifera</name>
    <name type="common">Sacred lotus</name>
    <dbReference type="NCBI Taxonomy" id="4432"/>
    <lineage>
        <taxon>Eukaryota</taxon>
        <taxon>Viridiplantae</taxon>
        <taxon>Streptophyta</taxon>
        <taxon>Embryophyta</taxon>
        <taxon>Tracheophyta</taxon>
        <taxon>Spermatophyta</taxon>
        <taxon>Magnoliopsida</taxon>
        <taxon>Proteales</taxon>
        <taxon>Nelumbonaceae</taxon>
        <taxon>Nelumbo</taxon>
    </lineage>
</organism>
<dbReference type="Gene3D" id="3.50.30.30">
    <property type="match status" value="1"/>
</dbReference>
<evidence type="ECO:0000313" key="17">
    <source>
        <dbReference type="Proteomes" id="UP000189703"/>
    </source>
</evidence>
<evidence type="ECO:0000259" key="14">
    <source>
        <dbReference type="Pfam" id="PF02225"/>
    </source>
</evidence>
<evidence type="ECO:0000259" key="13">
    <source>
        <dbReference type="Pfam" id="PF00082"/>
    </source>
</evidence>
<dbReference type="GO" id="GO:0006508">
    <property type="term" value="P:proteolysis"/>
    <property type="evidence" value="ECO:0007669"/>
    <property type="project" value="UniProtKB-KW"/>
</dbReference>
<dbReference type="FunFam" id="3.50.30.30:FF:000005">
    <property type="entry name" value="subtilisin-like protease SBT1.5"/>
    <property type="match status" value="1"/>
</dbReference>
<dbReference type="GO" id="GO:0004252">
    <property type="term" value="F:serine-type endopeptidase activity"/>
    <property type="evidence" value="ECO:0000318"/>
    <property type="project" value="GO_Central"/>
</dbReference>
<dbReference type="Pfam" id="PF17766">
    <property type="entry name" value="fn3_6"/>
    <property type="match status" value="1"/>
</dbReference>
<dbReference type="PROSITE" id="PS00138">
    <property type="entry name" value="SUBTILASE_SER"/>
    <property type="match status" value="1"/>
</dbReference>
<dbReference type="RefSeq" id="XP_010269647.1">
    <property type="nucleotide sequence ID" value="XM_010271345.1"/>
</dbReference>
<dbReference type="InterPro" id="IPR003137">
    <property type="entry name" value="PA_domain"/>
</dbReference>
<dbReference type="SUPFAM" id="SSF54897">
    <property type="entry name" value="Protease propeptides/inhibitors"/>
    <property type="match status" value="1"/>
</dbReference>
<keyword evidence="7 11" id="KW-0720">Serine protease</keyword>
<dbReference type="KEGG" id="nnu:104606251"/>
<dbReference type="OrthoDB" id="206201at2759"/>
<feature type="repeat" description="Filamin" evidence="10">
    <location>
        <begin position="701"/>
        <end position="791"/>
    </location>
</feature>
<feature type="active site" description="Charge relay system" evidence="9 11">
    <location>
        <position position="227"/>
    </location>
</feature>
<dbReference type="GO" id="GO:0005576">
    <property type="term" value="C:extracellular region"/>
    <property type="evidence" value="ECO:0000318"/>
    <property type="project" value="GO_Central"/>
</dbReference>
<keyword evidence="4 11" id="KW-0645">Protease</keyword>
<dbReference type="OMA" id="MTTAYMH"/>
<sequence length="800" mass="85994">MELFWFLVFANCLALSVSAAEDNNAKRQTFIVQVQNDLKPSVFPDVEHWYSSTLRSLAFNPLASQNPTFHQGESNCYDLLHVYKTVFHGFSAKLTSQEAQEIKKRPGILGVYPDRIRHIHTTRSPQFLGLVENGTGGLLADSDYGSSVVIGVLDTGIWPERRSFDDKDLGPVPAHWKGECTEGQAFPKTLCNKKLVGARYFLSGYQAYAGKLNETTEFRSARDSIGHGTHTASTAAGSDVPQASMLGYATGVAVGIAPKARIAVYKVCWDMGCFDSDILSALDKAVEDGVNVISLSLGGAVLPYHQDPIAIGAFGAMEKGVFVSASAGNNGPETTTVTNVAPWITTIGAGTIDRRFPADLLLENGPVITGASLYSGPSLPEKTFLPLVYAWNATVIRRNRTILGRSEALTAALCTPKSLDPELVRGKIVLCDYSGISRAAMGAAVKEAGGAGMIATNVFPAGEGLVADAYLLPALAITESAGRILREYISSSHNPRATIVFHGTQLGVKPAPVVASFSSRGPNPNSPYIVKPDVIAPGVNILAAWTDTKGPTGLPSDTRQTEFNIISGTSMACPHVSGLAALLKGAHPDWSPAVIRSALMTTAYMHDNTGKGLLDERNYTTSTTWGVGSGHVDPDKAVDPGLVYNLTVDDYLDFLCASNYTRHDIRLIARRAVNCRRKEKVPMPWNVNYPSIAVISEQSGPSKFTIEVTRTVTHVGNGASSYAVTVENPRGAVVTVDPPKMEFRNKGEKQSYKVKISAEKVEMAPGKSSEYGRLTWTDGRHLVSSPIVVTLLRYTTTSHI</sequence>
<dbReference type="InterPro" id="IPR000209">
    <property type="entry name" value="Peptidase_S8/S53_dom"/>
</dbReference>
<dbReference type="GeneID" id="104606251"/>
<feature type="domain" description="PA" evidence="14">
    <location>
        <begin position="412"/>
        <end position="484"/>
    </location>
</feature>
<dbReference type="FunFam" id="3.40.50.200:FF:000006">
    <property type="entry name" value="Subtilisin-like protease SBT1.5"/>
    <property type="match status" value="1"/>
</dbReference>
<protein>
    <submittedName>
        <fullName evidence="18">Subtilisin-like protease SBT1.5</fullName>
    </submittedName>
</protein>
<gene>
    <name evidence="18" type="primary">LOC104606251</name>
</gene>
<dbReference type="SUPFAM" id="SSF52743">
    <property type="entry name" value="Subtilisin-like"/>
    <property type="match status" value="1"/>
</dbReference>
<evidence type="ECO:0000256" key="4">
    <source>
        <dbReference type="ARBA" id="ARBA00022670"/>
    </source>
</evidence>
<keyword evidence="5 12" id="KW-0732">Signal</keyword>
<name>A0A1U8AT93_NELNU</name>
<dbReference type="Gene3D" id="3.40.50.200">
    <property type="entry name" value="Peptidase S8/S53 domain"/>
    <property type="match status" value="1"/>
</dbReference>
<feature type="domain" description="Inhibitor I9" evidence="15">
    <location>
        <begin position="29"/>
        <end position="120"/>
    </location>
</feature>
<feature type="domain" description="Subtilisin-like protease fibronectin type-III" evidence="16">
    <location>
        <begin position="686"/>
        <end position="789"/>
    </location>
</feature>
<comment type="similarity">
    <text evidence="2 11">Belongs to the peptidase S8 family.</text>
</comment>
<evidence type="ECO:0000256" key="12">
    <source>
        <dbReference type="SAM" id="SignalP"/>
    </source>
</evidence>
<dbReference type="Proteomes" id="UP000189703">
    <property type="component" value="Unplaced"/>
</dbReference>
<feature type="domain" description="Peptidase S8/S53" evidence="13">
    <location>
        <begin position="145"/>
        <end position="607"/>
    </location>
</feature>
<evidence type="ECO:0000256" key="9">
    <source>
        <dbReference type="PIRSR" id="PIRSR615500-1"/>
    </source>
</evidence>
<dbReference type="PANTHER" id="PTHR10795">
    <property type="entry name" value="PROPROTEIN CONVERTASE SUBTILISIN/KEXIN"/>
    <property type="match status" value="1"/>
</dbReference>
<feature type="signal peptide" evidence="12">
    <location>
        <begin position="1"/>
        <end position="19"/>
    </location>
</feature>
<dbReference type="CDD" id="cd04852">
    <property type="entry name" value="Peptidases_S8_3"/>
    <property type="match status" value="1"/>
</dbReference>
<dbReference type="PROSITE" id="PS51892">
    <property type="entry name" value="SUBTILASE"/>
    <property type="match status" value="1"/>
</dbReference>
<evidence type="ECO:0000256" key="5">
    <source>
        <dbReference type="ARBA" id="ARBA00022729"/>
    </source>
</evidence>
<dbReference type="CDD" id="cd02120">
    <property type="entry name" value="PA_subtilisin_like"/>
    <property type="match status" value="1"/>
</dbReference>
<dbReference type="Gene3D" id="3.30.70.80">
    <property type="entry name" value="Peptidase S8 propeptide/proteinase inhibitor I9"/>
    <property type="match status" value="1"/>
</dbReference>
<keyword evidence="6 11" id="KW-0378">Hydrolase</keyword>
<feature type="active site" description="Charge relay system" evidence="9 11">
    <location>
        <position position="154"/>
    </location>
</feature>
<dbReference type="InParanoid" id="A0A1U8AT93"/>
<dbReference type="Pfam" id="PF02225">
    <property type="entry name" value="PA"/>
    <property type="match status" value="1"/>
</dbReference>
<dbReference type="InterPro" id="IPR036852">
    <property type="entry name" value="Peptidase_S8/S53_dom_sf"/>
</dbReference>
<dbReference type="PROSITE" id="PS50194">
    <property type="entry name" value="FILAMIN_REPEAT"/>
    <property type="match status" value="1"/>
</dbReference>
<dbReference type="InterPro" id="IPR015500">
    <property type="entry name" value="Peptidase_S8_subtilisin-rel"/>
</dbReference>
<keyword evidence="17" id="KW-1185">Reference proteome</keyword>
<dbReference type="InterPro" id="IPR037045">
    <property type="entry name" value="S8pro/Inhibitor_I9_sf"/>
</dbReference>
<dbReference type="InterPro" id="IPR045051">
    <property type="entry name" value="SBT"/>
</dbReference>
<dbReference type="Pfam" id="PF00082">
    <property type="entry name" value="Peptidase_S8"/>
    <property type="match status" value="1"/>
</dbReference>